<accession>A0ABD4XWH5</accession>
<comment type="caution">
    <text evidence="1">The sequence shown here is derived from an EMBL/GenBank/DDBJ whole genome shotgun (WGS) entry which is preliminary data.</text>
</comment>
<dbReference type="RefSeq" id="WP_279649050.1">
    <property type="nucleotide sequence ID" value="NZ_JAOCDG010000003.1"/>
</dbReference>
<reference evidence="1" key="1">
    <citation type="submission" date="2022-09" db="EMBL/GenBank/DDBJ databases">
        <title>Intensive care unit water sources are persistently colonized with multi-drug resistant bacteria and are the site of extensive horizontal gene transfer of antibiotic resistance genes.</title>
        <authorList>
            <person name="Diorio-Toth L."/>
        </authorList>
    </citation>
    <scope>NUCLEOTIDE SEQUENCE</scope>
    <source>
        <strain evidence="1">GD03864</strain>
    </source>
</reference>
<dbReference type="AlphaFoldDB" id="A0ABD4XWH5"/>
<protein>
    <submittedName>
        <fullName evidence="1">Uncharacterized protein</fullName>
    </submittedName>
</protein>
<proteinExistence type="predicted"/>
<dbReference type="Proteomes" id="UP001161139">
    <property type="component" value="Unassembled WGS sequence"/>
</dbReference>
<dbReference type="EMBL" id="JAOCDG010000003">
    <property type="protein sequence ID" value="MDH0687099.1"/>
    <property type="molecule type" value="Genomic_DNA"/>
</dbReference>
<evidence type="ECO:0000313" key="1">
    <source>
        <dbReference type="EMBL" id="MDH0687099.1"/>
    </source>
</evidence>
<name>A0ABD4XWH5_STUST</name>
<evidence type="ECO:0000313" key="2">
    <source>
        <dbReference type="Proteomes" id="UP001161139"/>
    </source>
</evidence>
<gene>
    <name evidence="1" type="ORF">N5D09_03225</name>
</gene>
<sequence length="98" mass="10856">MSRKSKYGNMPPAPEYRARVRGDAGVYKVWGVDWLNHKVLLDRAGLEWTPIKNVAFEPLPEDVAQQLLGAEELRQAQGFSAESLITAGAGEKQSNSEE</sequence>
<organism evidence="1 2">
    <name type="scientific">Stutzerimonas stutzeri</name>
    <name type="common">Pseudomonas stutzeri</name>
    <dbReference type="NCBI Taxonomy" id="316"/>
    <lineage>
        <taxon>Bacteria</taxon>
        <taxon>Pseudomonadati</taxon>
        <taxon>Pseudomonadota</taxon>
        <taxon>Gammaproteobacteria</taxon>
        <taxon>Pseudomonadales</taxon>
        <taxon>Pseudomonadaceae</taxon>
        <taxon>Stutzerimonas</taxon>
    </lineage>
</organism>